<protein>
    <submittedName>
        <fullName evidence="1">Uncharacterized protein</fullName>
    </submittedName>
</protein>
<organism evidence="1 2">
    <name type="scientific">Aspergillus melleus</name>
    <dbReference type="NCBI Taxonomy" id="138277"/>
    <lineage>
        <taxon>Eukaryota</taxon>
        <taxon>Fungi</taxon>
        <taxon>Dikarya</taxon>
        <taxon>Ascomycota</taxon>
        <taxon>Pezizomycotina</taxon>
        <taxon>Eurotiomycetes</taxon>
        <taxon>Eurotiomycetidae</taxon>
        <taxon>Eurotiales</taxon>
        <taxon>Aspergillaceae</taxon>
        <taxon>Aspergillus</taxon>
        <taxon>Aspergillus subgen. Circumdati</taxon>
    </lineage>
</organism>
<accession>A0ACC3AYZ3</accession>
<proteinExistence type="predicted"/>
<comment type="caution">
    <text evidence="1">The sequence shown here is derived from an EMBL/GenBank/DDBJ whole genome shotgun (WGS) entry which is preliminary data.</text>
</comment>
<name>A0ACC3AYZ3_9EURO</name>
<sequence length="1156" mass="127337">MASTSRLTFASVWGFESTGRAPEQVKELEHEFKKTGISDCQGDYNKTDDVLVLEGRLQGSLSTAAGILSRYVEEHETKDLLDVPRIYRLEVPAILQDVPIPDLSQDANTQEGDLLALGTPQDEGPIPHPRVTKTWVSQEGGAGCYPQFHSMLSEIPKLTGTEIAVAEDLKGIRVSGRNENDVEDALAKISRIHQPLMCVCNPRVINMAVSLEDESFRFQMQYYSNLNQAAKRRILTDSNLSSASSLYQSFVMVSLAFDGESQTFKLPVNLLNPPQVGEGPGGESRIWSDFTFQEFGKGDQFSMAEVVEIPHSEAKSSPLEESPSHRYLSAAKAMQVDKWPETPYEPTTATNTMKPPGIKSRRAVAVVPKQSASPSKSMASQSQPLNAPGCDAKSNSPRKKWKMSYDMNVGPNASQALGLGLGQPNKENDKCEGAVLRDVTSNVTEANVLEGKVRLASKSDATKNANNRPIRIPISISRDSHRFRANENSSSWSNRKPRRGDQPALIPDKPSSDKIPKNNSDNIGPSCEVIRSTDLAGLNFETDGSSPSPNSIPSSRELASSSAGTLELEERLDQLKRTCLDQIGTNHINEVDAFTSHKPTSRRHAHQEYLKERLEELNRIYRPEMIQSADEVATRKYHLTMKQKTAKSIGKAKDNAEAKAKRQATLEDAWGIPKKPIKRADGASGIEKANDKQSKDDKATGAKADEMRTNDDIKHLFSALKQTLEAAECFPGTVTLELQFGLLLTPLLPKTYREKSMSLAEWAGIFQPQTGIAPPTTKFISRLTTSGSDVDHIVDLKASKAEGRQRIFEQEDSEYSVFYEYHCRIRSDRPIIITVNEQGKHSIRYPTAALGGVNLHFPGQIWDAHLGVSGGFTYKEGSDPEIEKAIQHLTDHCCVPPNQTLAQIFTRIPEGNTIAIEKAFMKRFTRHRYIKPESHIDQDIFLQVKEVQDLVIGTCDTDKRVKRAQCLSLLDMLKAGRQWYEVSLVSPAIEAILKANANLELGEHTDDWCATDLFGNDASLIHDKPTDSAESRAPIALSPVASAIGDAGIGNLLRVAKNIIKKMDGVGFWNYNPHADTDAVRMPPPSSLSIPPASKALTLASLKNLTVKSDPKSFSFEELESIKDVGSAAMGVALTKKSSPVPSTNTIKQIEEVDFW</sequence>
<keyword evidence="2" id="KW-1185">Reference proteome</keyword>
<reference evidence="1 2" key="1">
    <citation type="journal article" date="2023" name="ACS Omega">
        <title>Identification of the Neoaspergillic Acid Biosynthesis Gene Cluster by Establishing an In Vitro CRISPR-Ribonucleoprotein Genetic System in Aspergillus melleus.</title>
        <authorList>
            <person name="Yuan B."/>
            <person name="Grau M.F."/>
            <person name="Murata R.M."/>
            <person name="Torok T."/>
            <person name="Venkateswaran K."/>
            <person name="Stajich J.E."/>
            <person name="Wang C.C.C."/>
        </authorList>
    </citation>
    <scope>NUCLEOTIDE SEQUENCE [LARGE SCALE GENOMIC DNA]</scope>
    <source>
        <strain evidence="1 2">IMV 1140</strain>
    </source>
</reference>
<evidence type="ECO:0000313" key="1">
    <source>
        <dbReference type="EMBL" id="KAK1143212.1"/>
    </source>
</evidence>
<evidence type="ECO:0000313" key="2">
    <source>
        <dbReference type="Proteomes" id="UP001177260"/>
    </source>
</evidence>
<dbReference type="Proteomes" id="UP001177260">
    <property type="component" value="Unassembled WGS sequence"/>
</dbReference>
<dbReference type="EMBL" id="JAOPJF010000042">
    <property type="protein sequence ID" value="KAK1143212.1"/>
    <property type="molecule type" value="Genomic_DNA"/>
</dbReference>
<gene>
    <name evidence="1" type="ORF">N8T08_006910</name>
</gene>